<dbReference type="PANTHER" id="PTHR30537">
    <property type="entry name" value="HTH-TYPE TRANSCRIPTIONAL REGULATOR"/>
    <property type="match status" value="1"/>
</dbReference>
<dbReference type="Gene3D" id="3.40.190.10">
    <property type="entry name" value="Periplasmic binding protein-like II"/>
    <property type="match status" value="2"/>
</dbReference>
<keyword evidence="2" id="KW-0805">Transcription regulation</keyword>
<dbReference type="PROSITE" id="PS50931">
    <property type="entry name" value="HTH_LYSR"/>
    <property type="match status" value="1"/>
</dbReference>
<dbReference type="Pfam" id="PF00126">
    <property type="entry name" value="HTH_1"/>
    <property type="match status" value="1"/>
</dbReference>
<accession>A0A2J8HYR0</accession>
<dbReference type="InterPro" id="IPR058163">
    <property type="entry name" value="LysR-type_TF_proteobact-type"/>
</dbReference>
<evidence type="ECO:0000256" key="4">
    <source>
        <dbReference type="ARBA" id="ARBA00023163"/>
    </source>
</evidence>
<dbReference type="SUPFAM" id="SSF46785">
    <property type="entry name" value="Winged helix' DNA-binding domain"/>
    <property type="match status" value="1"/>
</dbReference>
<evidence type="ECO:0000256" key="1">
    <source>
        <dbReference type="ARBA" id="ARBA00009437"/>
    </source>
</evidence>
<dbReference type="EMBL" id="POSM01000012">
    <property type="protein sequence ID" value="PNI00825.1"/>
    <property type="molecule type" value="Genomic_DNA"/>
</dbReference>
<dbReference type="GO" id="GO:0003700">
    <property type="term" value="F:DNA-binding transcription factor activity"/>
    <property type="evidence" value="ECO:0007669"/>
    <property type="project" value="InterPro"/>
</dbReference>
<protein>
    <submittedName>
        <fullName evidence="7">LysR family transcriptional regulator</fullName>
    </submittedName>
</protein>
<keyword evidence="9" id="KW-1185">Reference proteome</keyword>
<evidence type="ECO:0000313" key="6">
    <source>
        <dbReference type="EMBL" id="PNI00825.1"/>
    </source>
</evidence>
<evidence type="ECO:0000313" key="7">
    <source>
        <dbReference type="EMBL" id="PNI03394.1"/>
    </source>
</evidence>
<dbReference type="Proteomes" id="UP000236449">
    <property type="component" value="Unassembled WGS sequence"/>
</dbReference>
<evidence type="ECO:0000259" key="5">
    <source>
        <dbReference type="PROSITE" id="PS50931"/>
    </source>
</evidence>
<evidence type="ECO:0000256" key="3">
    <source>
        <dbReference type="ARBA" id="ARBA00023125"/>
    </source>
</evidence>
<dbReference type="EMBL" id="POSK01000011">
    <property type="protein sequence ID" value="PNI03394.1"/>
    <property type="molecule type" value="Genomic_DNA"/>
</dbReference>
<dbReference type="AlphaFoldDB" id="A0A2J8HYR0"/>
<dbReference type="Pfam" id="PF03466">
    <property type="entry name" value="LysR_substrate"/>
    <property type="match status" value="1"/>
</dbReference>
<dbReference type="InterPro" id="IPR000847">
    <property type="entry name" value="LysR_HTH_N"/>
</dbReference>
<dbReference type="FunFam" id="1.10.10.10:FF:000001">
    <property type="entry name" value="LysR family transcriptional regulator"/>
    <property type="match status" value="1"/>
</dbReference>
<dbReference type="InterPro" id="IPR036388">
    <property type="entry name" value="WH-like_DNA-bd_sf"/>
</dbReference>
<evidence type="ECO:0000313" key="9">
    <source>
        <dbReference type="Proteomes" id="UP000236547"/>
    </source>
</evidence>
<dbReference type="GO" id="GO:0006351">
    <property type="term" value="P:DNA-templated transcription"/>
    <property type="evidence" value="ECO:0007669"/>
    <property type="project" value="TreeGrafter"/>
</dbReference>
<dbReference type="PANTHER" id="PTHR30537:SF26">
    <property type="entry name" value="GLYCINE CLEAVAGE SYSTEM TRANSCRIPTIONAL ACTIVATOR"/>
    <property type="match status" value="1"/>
</dbReference>
<dbReference type="Gene3D" id="1.10.10.10">
    <property type="entry name" value="Winged helix-like DNA-binding domain superfamily/Winged helix DNA-binding domain"/>
    <property type="match status" value="1"/>
</dbReference>
<sequence>MDKRLRHLSSLRYFESAARLKSYSKAAEEQFVSQAAISQKLRQLEEQLKCKLFIRRGREMHLTDKGQILHKHIDDGFKQIITGLNRIQNEPLEGLLNVSAPRSFSTRWLMPRLWKFTMEYPHIPIRVQSIKDIDIRHTETDVLIWQGEESVLHLGLEQETLFEEAIFPYCSPELAQSMKFESPEQLLKCWLIDFHSASFSWDHWFATAKVKAKRESLQWMEVSTFDMAINAVVAGHGACLATESISADFVERGLLVKPFDIGLKPGIRYSLISDPSSSRALRIGAFKEWLNKELSSKTEFERSLEERK</sequence>
<dbReference type="SUPFAM" id="SSF53850">
    <property type="entry name" value="Periplasmic binding protein-like II"/>
    <property type="match status" value="1"/>
</dbReference>
<dbReference type="RefSeq" id="WP_102966765.1">
    <property type="nucleotide sequence ID" value="NZ_JBJKCE010000002.1"/>
</dbReference>
<dbReference type="Proteomes" id="UP000236547">
    <property type="component" value="Unassembled WGS sequence"/>
</dbReference>
<keyword evidence="3" id="KW-0238">DNA-binding</keyword>
<evidence type="ECO:0000256" key="2">
    <source>
        <dbReference type="ARBA" id="ARBA00023015"/>
    </source>
</evidence>
<dbReference type="InterPro" id="IPR036390">
    <property type="entry name" value="WH_DNA-bd_sf"/>
</dbReference>
<reference evidence="8 9" key="1">
    <citation type="submission" date="2018-01" db="EMBL/GenBank/DDBJ databases">
        <title>Draft genome sequences of six Vibrio diazotrophicus strains isolated from deep-sea sediments of the Baltic Sea.</title>
        <authorList>
            <person name="Castillo D."/>
            <person name="Vandieken V."/>
            <person name="Chiang O."/>
            <person name="Middelboe M."/>
        </authorList>
    </citation>
    <scope>NUCLEOTIDE SEQUENCE [LARGE SCALE GENOMIC DNA]</scope>
    <source>
        <strain evidence="7 8">60.27F</strain>
        <strain evidence="6 9">65.10M</strain>
    </source>
</reference>
<comment type="caution">
    <text evidence="7">The sequence shown here is derived from an EMBL/GenBank/DDBJ whole genome shotgun (WGS) entry which is preliminary data.</text>
</comment>
<keyword evidence="4" id="KW-0804">Transcription</keyword>
<proteinExistence type="inferred from homology"/>
<dbReference type="OrthoDB" id="5526340at2"/>
<dbReference type="GO" id="GO:0043565">
    <property type="term" value="F:sequence-specific DNA binding"/>
    <property type="evidence" value="ECO:0007669"/>
    <property type="project" value="TreeGrafter"/>
</dbReference>
<gene>
    <name evidence="7" type="ORF">C1N32_16165</name>
    <name evidence="6" type="ORF">C1O25_10480</name>
</gene>
<comment type="similarity">
    <text evidence="1">Belongs to the LysR transcriptional regulatory family.</text>
</comment>
<dbReference type="PRINTS" id="PR00039">
    <property type="entry name" value="HTHLYSR"/>
</dbReference>
<name>A0A2J8HYR0_VIBDI</name>
<dbReference type="InterPro" id="IPR005119">
    <property type="entry name" value="LysR_subst-bd"/>
</dbReference>
<evidence type="ECO:0000313" key="8">
    <source>
        <dbReference type="Proteomes" id="UP000236449"/>
    </source>
</evidence>
<organism evidence="7 8">
    <name type="scientific">Vibrio diazotrophicus</name>
    <dbReference type="NCBI Taxonomy" id="685"/>
    <lineage>
        <taxon>Bacteria</taxon>
        <taxon>Pseudomonadati</taxon>
        <taxon>Pseudomonadota</taxon>
        <taxon>Gammaproteobacteria</taxon>
        <taxon>Vibrionales</taxon>
        <taxon>Vibrionaceae</taxon>
        <taxon>Vibrio</taxon>
    </lineage>
</organism>
<feature type="domain" description="HTH lysR-type" evidence="5">
    <location>
        <begin position="1"/>
        <end position="63"/>
    </location>
</feature>